<reference evidence="3" key="1">
    <citation type="submission" date="2020-02" db="EMBL/GenBank/DDBJ databases">
        <authorList>
            <person name="Meier V. D."/>
        </authorList>
    </citation>
    <scope>NUCLEOTIDE SEQUENCE</scope>
    <source>
        <strain evidence="3">AVDCRST_MAG25</strain>
    </source>
</reference>
<sequence>MIQVYSDPACARHVNPNSSVEAPERLAAALEGVMRARAAGAELDLSPPAPASREALEAVHDPRYLDGLLALSEAGGGYLDGDTATNAHSWEAATLASGAAVAAVDSAMGGTPSFALVRPPGHHAGGGYGMGFCLLNHAAVAAAHARSSGAGRVAILDWDVHHGNGTQDIFYDRADVLYLSVHRSPFYPGTGRLGETGQGAGRGFTVNVPLPARSGVDRYAAAFSGVLLPVLREFEPEVVIVSAGYDAHLSDPLGGMALDENFFGEAAAAVAAVTRETPGCAPPALVLEGGYDLNALSGCVEATLAGLNGAGAPGWVYRPEGAPGPVREAREALAPFWESLRD</sequence>
<evidence type="ECO:0000259" key="2">
    <source>
        <dbReference type="Pfam" id="PF00850"/>
    </source>
</evidence>
<dbReference type="EMBL" id="CADCVI010000141">
    <property type="protein sequence ID" value="CAA9473806.1"/>
    <property type="molecule type" value="Genomic_DNA"/>
</dbReference>
<feature type="domain" description="Histone deacetylase" evidence="2">
    <location>
        <begin position="20"/>
        <end position="306"/>
    </location>
</feature>
<dbReference type="GO" id="GO:0004407">
    <property type="term" value="F:histone deacetylase activity"/>
    <property type="evidence" value="ECO:0007669"/>
    <property type="project" value="TreeGrafter"/>
</dbReference>
<dbReference type="PANTHER" id="PTHR10625">
    <property type="entry name" value="HISTONE DEACETYLASE HDAC1-RELATED"/>
    <property type="match status" value="1"/>
</dbReference>
<accession>A0A6J4RSB6</accession>
<dbReference type="GO" id="GO:0040029">
    <property type="term" value="P:epigenetic regulation of gene expression"/>
    <property type="evidence" value="ECO:0007669"/>
    <property type="project" value="TreeGrafter"/>
</dbReference>
<dbReference type="Gene3D" id="3.40.800.20">
    <property type="entry name" value="Histone deacetylase domain"/>
    <property type="match status" value="1"/>
</dbReference>
<evidence type="ECO:0000313" key="3">
    <source>
        <dbReference type="EMBL" id="CAA9473806.1"/>
    </source>
</evidence>
<dbReference type="PRINTS" id="PR01270">
    <property type="entry name" value="HDASUPER"/>
</dbReference>
<dbReference type="InterPro" id="IPR037138">
    <property type="entry name" value="His_deacetylse_dom_sf"/>
</dbReference>
<dbReference type="PANTHER" id="PTHR10625:SF10">
    <property type="entry name" value="HISTONE DEACETYLASE HDAC1"/>
    <property type="match status" value="1"/>
</dbReference>
<comment type="similarity">
    <text evidence="1">Belongs to the histone deacetylase family.</text>
</comment>
<evidence type="ECO:0000256" key="1">
    <source>
        <dbReference type="ARBA" id="ARBA00005947"/>
    </source>
</evidence>
<dbReference type="InterPro" id="IPR000286">
    <property type="entry name" value="HDACs"/>
</dbReference>
<dbReference type="Pfam" id="PF00850">
    <property type="entry name" value="Hist_deacetyl"/>
    <property type="match status" value="1"/>
</dbReference>
<dbReference type="CDD" id="cd09992">
    <property type="entry name" value="HDAC_classII"/>
    <property type="match status" value="1"/>
</dbReference>
<protein>
    <submittedName>
        <fullName evidence="3">Deacetylases, including yeast histone deacetylase and acetoin utilization protein</fullName>
    </submittedName>
</protein>
<proteinExistence type="inferred from homology"/>
<dbReference type="InterPro" id="IPR023801">
    <property type="entry name" value="His_deacetylse_dom"/>
</dbReference>
<gene>
    <name evidence="3" type="ORF">AVDCRST_MAG25-2241</name>
</gene>
<dbReference type="AlphaFoldDB" id="A0A6J4RSB6"/>
<organism evidence="3">
    <name type="scientific">uncultured Rubrobacteraceae bacterium</name>
    <dbReference type="NCBI Taxonomy" id="349277"/>
    <lineage>
        <taxon>Bacteria</taxon>
        <taxon>Bacillati</taxon>
        <taxon>Actinomycetota</taxon>
        <taxon>Rubrobacteria</taxon>
        <taxon>Rubrobacterales</taxon>
        <taxon>Rubrobacteraceae</taxon>
        <taxon>environmental samples</taxon>
    </lineage>
</organism>
<dbReference type="InterPro" id="IPR023696">
    <property type="entry name" value="Ureohydrolase_dom_sf"/>
</dbReference>
<name>A0A6J4RSB6_9ACTN</name>
<dbReference type="SUPFAM" id="SSF52768">
    <property type="entry name" value="Arginase/deacetylase"/>
    <property type="match status" value="1"/>
</dbReference>